<dbReference type="PANTHER" id="PTHR10514">
    <property type="entry name" value="ANGIOTENSIN-CONVERTING ENZYME"/>
    <property type="match status" value="1"/>
</dbReference>
<dbReference type="STRING" id="2018661.A0A2A2LCE2"/>
<feature type="region of interest" description="Disordered" evidence="12">
    <location>
        <begin position="79"/>
        <end position="191"/>
    </location>
</feature>
<gene>
    <name evidence="14" type="ORF">WR25_19575</name>
</gene>
<keyword evidence="13" id="KW-0472">Membrane</keyword>
<feature type="binding site" evidence="6">
    <location>
        <position position="769"/>
    </location>
    <ligand>
        <name>chloride</name>
        <dbReference type="ChEBI" id="CHEBI:17996"/>
        <label>1</label>
    </ligand>
</feature>
<feature type="disulfide bond" evidence="8">
    <location>
        <begin position="595"/>
        <end position="614"/>
    </location>
</feature>
<keyword evidence="11" id="KW-0482">Metalloprotease</keyword>
<feature type="binding site" evidence="9">
    <location>
        <position position="655"/>
    </location>
    <ligand>
        <name>Zn(2+)</name>
        <dbReference type="ChEBI" id="CHEBI:29105"/>
        <label>2</label>
        <note>catalytic</note>
    </ligand>
</feature>
<keyword evidence="13" id="KW-0812">Transmembrane</keyword>
<feature type="compositionally biased region" description="Polar residues" evidence="12">
    <location>
        <begin position="116"/>
        <end position="126"/>
    </location>
</feature>
<dbReference type="PANTHER" id="PTHR10514:SF27">
    <property type="entry name" value="ANGIOTENSIN-CONVERTING ENZYME"/>
    <property type="match status" value="1"/>
</dbReference>
<keyword evidence="15" id="KW-1185">Reference proteome</keyword>
<keyword evidence="3 8" id="KW-1015">Disulfide bond</keyword>
<protein>
    <recommendedName>
        <fullName evidence="11">Angiotensin-converting enzyme</fullName>
        <ecNumber evidence="11">3.4.-.-</ecNumber>
    </recommendedName>
</protein>
<dbReference type="OrthoDB" id="10029630at2759"/>
<evidence type="ECO:0000256" key="12">
    <source>
        <dbReference type="SAM" id="MobiDB-lite"/>
    </source>
</evidence>
<evidence type="ECO:0000256" key="6">
    <source>
        <dbReference type="PIRSR" id="PIRSR601548-2"/>
    </source>
</evidence>
<keyword evidence="7 11" id="KW-0862">Zinc</keyword>
<evidence type="ECO:0000256" key="1">
    <source>
        <dbReference type="ARBA" id="ARBA00008139"/>
    </source>
</evidence>
<evidence type="ECO:0000256" key="3">
    <source>
        <dbReference type="ARBA" id="ARBA00023157"/>
    </source>
</evidence>
<comment type="caution">
    <text evidence="14">The sequence shown here is derived from an EMBL/GenBank/DDBJ whole genome shotgun (WGS) entry which is preliminary data.</text>
</comment>
<dbReference type="PROSITE" id="PS51257">
    <property type="entry name" value="PROKAR_LIPOPROTEIN"/>
    <property type="match status" value="1"/>
</dbReference>
<evidence type="ECO:0000313" key="15">
    <source>
        <dbReference type="Proteomes" id="UP000218231"/>
    </source>
</evidence>
<keyword evidence="11" id="KW-0378">Hydrolase</keyword>
<dbReference type="GO" id="GO:0004180">
    <property type="term" value="F:carboxypeptidase activity"/>
    <property type="evidence" value="ECO:0007669"/>
    <property type="project" value="UniProtKB-KW"/>
</dbReference>
<name>A0A2A2LCE2_9BILA</name>
<feature type="transmembrane region" description="Helical" evidence="13">
    <location>
        <begin position="57"/>
        <end position="76"/>
    </location>
</feature>
<keyword evidence="4 5" id="KW-0325">Glycoprotein</keyword>
<dbReference type="GO" id="GO:0006508">
    <property type="term" value="P:proteolysis"/>
    <property type="evidence" value="ECO:0007669"/>
    <property type="project" value="UniProtKB-KW"/>
</dbReference>
<keyword evidence="13" id="KW-1133">Transmembrane helix</keyword>
<reference evidence="14 15" key="1">
    <citation type="journal article" date="2017" name="Curr. Biol.">
        <title>Genome architecture and evolution of a unichromosomal asexual nematode.</title>
        <authorList>
            <person name="Fradin H."/>
            <person name="Zegar C."/>
            <person name="Gutwein M."/>
            <person name="Lucas J."/>
            <person name="Kovtun M."/>
            <person name="Corcoran D."/>
            <person name="Baugh L.R."/>
            <person name="Kiontke K."/>
            <person name="Gunsalus K."/>
            <person name="Fitch D.H."/>
            <person name="Piano F."/>
        </authorList>
    </citation>
    <scope>NUCLEOTIDE SEQUENCE [LARGE SCALE GENOMIC DNA]</scope>
    <source>
        <strain evidence="14">PF1309</strain>
    </source>
</reference>
<keyword evidence="2" id="KW-0732">Signal</keyword>
<dbReference type="Proteomes" id="UP000218231">
    <property type="component" value="Unassembled WGS sequence"/>
</dbReference>
<keyword evidence="11" id="KW-0121">Carboxypeptidase</keyword>
<dbReference type="EC" id="3.4.-.-" evidence="11"/>
<feature type="disulfide bond" evidence="8 10">
    <location>
        <begin position="384"/>
        <end position="392"/>
    </location>
</feature>
<feature type="region of interest" description="Disordered" evidence="12">
    <location>
        <begin position="963"/>
        <end position="990"/>
    </location>
</feature>
<feature type="glycosylation site" description="N-linked (GlcNAc...) asparagine" evidence="5">
    <location>
        <position position="304"/>
    </location>
</feature>
<evidence type="ECO:0000256" key="2">
    <source>
        <dbReference type="ARBA" id="ARBA00022729"/>
    </source>
</evidence>
<dbReference type="GO" id="GO:0008241">
    <property type="term" value="F:peptidyl-dipeptidase activity"/>
    <property type="evidence" value="ECO:0007669"/>
    <property type="project" value="InterPro"/>
</dbReference>
<comment type="caution">
    <text evidence="10">Lacks conserved residue(s) required for the propagation of feature annotation.</text>
</comment>
<feature type="compositionally biased region" description="Basic and acidic residues" evidence="12">
    <location>
        <begin position="130"/>
        <end position="143"/>
    </location>
</feature>
<dbReference type="GO" id="GO:0016020">
    <property type="term" value="C:membrane"/>
    <property type="evidence" value="ECO:0007669"/>
    <property type="project" value="InterPro"/>
</dbReference>
<evidence type="ECO:0000256" key="10">
    <source>
        <dbReference type="PROSITE-ProRule" id="PRU01355"/>
    </source>
</evidence>
<evidence type="ECO:0000256" key="7">
    <source>
        <dbReference type="PIRSR" id="PIRSR601548-3"/>
    </source>
</evidence>
<evidence type="ECO:0000256" key="8">
    <source>
        <dbReference type="PIRSR" id="PIRSR601548-4"/>
    </source>
</evidence>
<dbReference type="PRINTS" id="PR00791">
    <property type="entry name" value="PEPDIPTASEA"/>
</dbReference>
<keyword evidence="7 11" id="KW-0479">Metal-binding</keyword>
<keyword evidence="11" id="KW-0645">Protease</keyword>
<evidence type="ECO:0000256" key="5">
    <source>
        <dbReference type="PIRSR" id="PIRSR601548-10"/>
    </source>
</evidence>
<dbReference type="GO" id="GO:0008237">
    <property type="term" value="F:metallopeptidase activity"/>
    <property type="evidence" value="ECO:0007669"/>
    <property type="project" value="UniProtKB-KW"/>
</dbReference>
<dbReference type="SUPFAM" id="SSF55486">
    <property type="entry name" value="Metalloproteases ('zincins'), catalytic domain"/>
    <property type="match status" value="1"/>
</dbReference>
<dbReference type="CDD" id="cd06461">
    <property type="entry name" value="M2_ACE"/>
    <property type="match status" value="1"/>
</dbReference>
<evidence type="ECO:0000256" key="4">
    <source>
        <dbReference type="ARBA" id="ARBA00023180"/>
    </source>
</evidence>
<comment type="similarity">
    <text evidence="1 10 11">Belongs to the peptidase M2 family.</text>
</comment>
<dbReference type="AlphaFoldDB" id="A0A2A2LCE2"/>
<evidence type="ECO:0000256" key="11">
    <source>
        <dbReference type="RuleBase" id="RU361144"/>
    </source>
</evidence>
<dbReference type="Pfam" id="PF01401">
    <property type="entry name" value="Peptidase_M2"/>
    <property type="match status" value="1"/>
</dbReference>
<dbReference type="PROSITE" id="PS52011">
    <property type="entry name" value="PEPTIDASE_M2"/>
    <property type="match status" value="1"/>
</dbReference>
<organism evidence="14 15">
    <name type="scientific">Diploscapter pachys</name>
    <dbReference type="NCBI Taxonomy" id="2018661"/>
    <lineage>
        <taxon>Eukaryota</taxon>
        <taxon>Metazoa</taxon>
        <taxon>Ecdysozoa</taxon>
        <taxon>Nematoda</taxon>
        <taxon>Chromadorea</taxon>
        <taxon>Rhabditida</taxon>
        <taxon>Rhabditina</taxon>
        <taxon>Rhabditomorpha</taxon>
        <taxon>Rhabditoidea</taxon>
        <taxon>Rhabditidae</taxon>
        <taxon>Diploscapter</taxon>
    </lineage>
</organism>
<comment type="cofactor">
    <cofactor evidence="11">
        <name>Zn(2+)</name>
        <dbReference type="ChEBI" id="CHEBI:29105"/>
    </cofactor>
    <text evidence="11">Binds 1 zinc ion per subunit.</text>
</comment>
<accession>A0A2A2LCE2</accession>
<feature type="binding site" evidence="7">
    <location>
        <position position="655"/>
    </location>
    <ligand>
        <name>Zn(2+)</name>
        <dbReference type="ChEBI" id="CHEBI:29105"/>
        <label>1</label>
        <note>catalytic</note>
    </ligand>
</feature>
<proteinExistence type="inferred from homology"/>
<sequence length="1010" mass="112330">MGIPVKIDASYLYLYSFFACHGRSGVHELREAKAKAATAATIRSFILRPDAGTSMRLALTWAFIGAVVICYGVSAVDQGVKPESKRPDGPPPDPEEPDPFGEGTPFELTDEDSLDSAKTTETSSAPTKPKTSEIEHEGDHEKMSGMSSSDTKAVMPKRKNVASFPKAVTMTPNEEKEEKVASSTETTALPEPAIKFDNIQEEDYGDEEEKEKNAKPDEINTEVIEQLVNKFLNNGSIADGSAPKFANPAVQALVGGEYWEVDGLEEPGSIKDQHELTEWLDGYQREAVKVLREVAAASWRYFSNASPMAKQALNEAENVLSKFVRATSRQAKQFDMSSVTDPAIKKQLQFVSFEGMTALAPKKYNKFNEAQANLNRLAADLDVCDVDAPPPCALKRIDLQSIFASEKNAMRLAHLWVSYVKAMAVNKNAYQQLVELSNEGAKANGFADAGEMWRSAFDMATADTKPVFDLRAKLHEIYAAMRPLYEQLHAYFRRHLAGIYENPSDITKGGPIPAHLFGSIEGNDWSVHFEQTKPYEEVSQVPEDMLDAFKKQNYTSKQIFIKAYRYFKSIGFPKLPKTFWTNSIFARVWSRDMICNPPAAVDMRDGRDYRVKVCAQLGEPDFELAHSLMVQTYYQLSYKQQPLLFRESASPVISEGIAKVFSRLATNPHYLYSQELVPSEHLDIKDSLVVNRLYREALSHIPQIPFSLAADEWRYELFEGKIPEGTQNDRWWQLRTKYEGVKSPQPYNSSVLDALMHSAIFEEHSPATRNTISYVVQFQILKALCPEGTILSEGCILSEDTTTNLREAMKQGSSANWMEALKIITGKSELDVQPMLEYFEPLMNWLRNTNEVDQVIIGWENSDGARFDPEELPKPVAEMDGGTGILSEDRIAYPGGDCTGGQECLLDSSCNGTVCVCNEGLFTLIIGNTFNCVPGNPADSGFGDGKSEDGLVIGLVEVTTTTTKPSVTTASEAESNQHHTHKHHEHPTRSTSKSGVFISLIAAILFAFYL</sequence>
<evidence type="ECO:0000313" key="14">
    <source>
        <dbReference type="EMBL" id="PAV83830.1"/>
    </source>
</evidence>
<dbReference type="InterPro" id="IPR001548">
    <property type="entry name" value="Peptidase_M2"/>
</dbReference>
<dbReference type="EMBL" id="LIAE01006917">
    <property type="protein sequence ID" value="PAV83830.1"/>
    <property type="molecule type" value="Genomic_DNA"/>
</dbReference>
<evidence type="ECO:0000256" key="9">
    <source>
        <dbReference type="PIRSR" id="PIRSR601548-8"/>
    </source>
</evidence>
<dbReference type="GO" id="GO:0046872">
    <property type="term" value="F:metal ion binding"/>
    <property type="evidence" value="ECO:0007669"/>
    <property type="project" value="UniProtKB-KW"/>
</dbReference>
<evidence type="ECO:0000256" key="13">
    <source>
        <dbReference type="SAM" id="Phobius"/>
    </source>
</evidence>